<dbReference type="Proteomes" id="UP000184204">
    <property type="component" value="Unassembled WGS sequence"/>
</dbReference>
<comment type="similarity">
    <text evidence="1">Belongs to the 'phage' integrase family.</text>
</comment>
<accession>A0A0X8VAG8</accession>
<evidence type="ECO:0000256" key="3">
    <source>
        <dbReference type="ARBA" id="ARBA00023172"/>
    </source>
</evidence>
<dbReference type="InterPro" id="IPR044068">
    <property type="entry name" value="CB"/>
</dbReference>
<dbReference type="InterPro" id="IPR010998">
    <property type="entry name" value="Integrase_recombinase_N"/>
</dbReference>
<dbReference type="SUPFAM" id="SSF56349">
    <property type="entry name" value="DNA breaking-rejoining enzymes"/>
    <property type="match status" value="1"/>
</dbReference>
<dbReference type="KEGG" id="cpro:CPRO_24510"/>
<dbReference type="GO" id="GO:0015074">
    <property type="term" value="P:DNA integration"/>
    <property type="evidence" value="ECO:0007669"/>
    <property type="project" value="InterPro"/>
</dbReference>
<dbReference type="PANTHER" id="PTHR30349">
    <property type="entry name" value="PHAGE INTEGRASE-RELATED"/>
    <property type="match status" value="1"/>
</dbReference>
<dbReference type="PANTHER" id="PTHR30349:SF41">
    <property type="entry name" value="INTEGRASE_RECOMBINASE PROTEIN MJ0367-RELATED"/>
    <property type="match status" value="1"/>
</dbReference>
<evidence type="ECO:0000313" key="9">
    <source>
        <dbReference type="Proteomes" id="UP000068026"/>
    </source>
</evidence>
<dbReference type="Gene3D" id="1.10.150.130">
    <property type="match status" value="1"/>
</dbReference>
<dbReference type="EMBL" id="CP014223">
    <property type="protein sequence ID" value="AMJ42017.1"/>
    <property type="molecule type" value="Genomic_DNA"/>
</dbReference>
<dbReference type="InterPro" id="IPR011010">
    <property type="entry name" value="DNA_brk_join_enz"/>
</dbReference>
<dbReference type="Proteomes" id="UP000068026">
    <property type="component" value="Chromosome"/>
</dbReference>
<dbReference type="PROSITE" id="PS51900">
    <property type="entry name" value="CB"/>
    <property type="match status" value="1"/>
</dbReference>
<dbReference type="AlphaFoldDB" id="A0A0X8VAG8"/>
<dbReference type="Gene3D" id="1.10.443.10">
    <property type="entry name" value="Intergrase catalytic core"/>
    <property type="match status" value="1"/>
</dbReference>
<evidence type="ECO:0000256" key="1">
    <source>
        <dbReference type="ARBA" id="ARBA00008857"/>
    </source>
</evidence>
<dbReference type="OrthoDB" id="9785687at2"/>
<evidence type="ECO:0000259" key="5">
    <source>
        <dbReference type="PROSITE" id="PS51898"/>
    </source>
</evidence>
<keyword evidence="2 4" id="KW-0238">DNA-binding</keyword>
<dbReference type="CDD" id="cd01189">
    <property type="entry name" value="INT_ICEBs1_C_like"/>
    <property type="match status" value="1"/>
</dbReference>
<organism evidence="8 10">
    <name type="scientific">Anaerotignum propionicum DSM 1682</name>
    <dbReference type="NCBI Taxonomy" id="991789"/>
    <lineage>
        <taxon>Bacteria</taxon>
        <taxon>Bacillati</taxon>
        <taxon>Bacillota</taxon>
        <taxon>Clostridia</taxon>
        <taxon>Lachnospirales</taxon>
        <taxon>Anaerotignaceae</taxon>
        <taxon>Anaerotignum</taxon>
    </lineage>
</organism>
<feature type="domain" description="Core-binding (CB)" evidence="6">
    <location>
        <begin position="62"/>
        <end position="141"/>
    </location>
</feature>
<reference evidence="9" key="2">
    <citation type="submission" date="2016-01" db="EMBL/GenBank/DDBJ databases">
        <authorList>
            <person name="Poehlein A."/>
            <person name="Schlien K."/>
            <person name="Gottschalk G."/>
            <person name="Buckel W."/>
            <person name="Daniel R."/>
        </authorList>
    </citation>
    <scope>NUCLEOTIDE SEQUENCE [LARGE SCALE GENOMIC DNA]</scope>
    <source>
        <strain evidence="9">X2</strain>
    </source>
</reference>
<evidence type="ECO:0000313" key="8">
    <source>
        <dbReference type="EMBL" id="SHF02775.1"/>
    </source>
</evidence>
<protein>
    <submittedName>
        <fullName evidence="7 8">Integrase</fullName>
    </submittedName>
</protein>
<reference evidence="7 9" key="1">
    <citation type="journal article" date="2016" name="Genome Announc.">
        <title>Complete Genome Sequence of the Amino Acid-Fermenting Clostridium propionicum X2 (DSM 1682).</title>
        <authorList>
            <person name="Poehlein A."/>
            <person name="Schlien K."/>
            <person name="Chowdhury N.P."/>
            <person name="Gottschalk G."/>
            <person name="Buckel W."/>
            <person name="Daniel R."/>
        </authorList>
    </citation>
    <scope>NUCLEOTIDE SEQUENCE [LARGE SCALE GENOMIC DNA]</scope>
    <source>
        <strain evidence="7 9">X2</strain>
    </source>
</reference>
<evidence type="ECO:0000313" key="7">
    <source>
        <dbReference type="EMBL" id="AMJ42017.1"/>
    </source>
</evidence>
<dbReference type="InterPro" id="IPR050090">
    <property type="entry name" value="Tyrosine_recombinase_XerCD"/>
</dbReference>
<reference evidence="10" key="3">
    <citation type="submission" date="2016-11" db="EMBL/GenBank/DDBJ databases">
        <authorList>
            <person name="Jaros S."/>
            <person name="Januszkiewicz K."/>
            <person name="Wedrychowicz H."/>
        </authorList>
    </citation>
    <scope>NUCLEOTIDE SEQUENCE [LARGE SCALE GENOMIC DNA]</scope>
    <source>
        <strain evidence="10">DSM 1682</strain>
    </source>
</reference>
<keyword evidence="3" id="KW-0233">DNA recombination</keyword>
<dbReference type="EMBL" id="FQUA01000014">
    <property type="protein sequence ID" value="SHF02775.1"/>
    <property type="molecule type" value="Genomic_DNA"/>
</dbReference>
<dbReference type="GO" id="GO:0003677">
    <property type="term" value="F:DNA binding"/>
    <property type="evidence" value="ECO:0007669"/>
    <property type="project" value="UniProtKB-UniRule"/>
</dbReference>
<gene>
    <name evidence="7" type="ORF">CPRO_24510</name>
    <name evidence="8" type="ORF">SAMN02745151_02541</name>
</gene>
<reference evidence="8" key="4">
    <citation type="submission" date="2016-11" db="EMBL/GenBank/DDBJ databases">
        <authorList>
            <person name="Varghese N."/>
            <person name="Submissions S."/>
        </authorList>
    </citation>
    <scope>NUCLEOTIDE SEQUENCE</scope>
    <source>
        <strain evidence="8">DSM 1682</strain>
    </source>
</reference>
<dbReference type="InterPro" id="IPR002104">
    <property type="entry name" value="Integrase_catalytic"/>
</dbReference>
<evidence type="ECO:0000256" key="4">
    <source>
        <dbReference type="PROSITE-ProRule" id="PRU01248"/>
    </source>
</evidence>
<keyword evidence="9" id="KW-1185">Reference proteome</keyword>
<feature type="domain" description="Tyr recombinase" evidence="5">
    <location>
        <begin position="156"/>
        <end position="337"/>
    </location>
</feature>
<evidence type="ECO:0000313" key="10">
    <source>
        <dbReference type="Proteomes" id="UP000184204"/>
    </source>
</evidence>
<evidence type="ECO:0000256" key="2">
    <source>
        <dbReference type="ARBA" id="ARBA00023125"/>
    </source>
</evidence>
<sequence>MATAKKLPSGSWTCRVYSHTETVDGKEKSVYQRFTAPTKKEAEFRAAEYALNKTRRRNPANLTVKEAISGYIDAKRNILSPSTIVGYVSLEKRAFSEIDITIAKLNNDILQRYFNKMSTQVSPKTLRNMSGLLSASIYYYAPDFVYRVSLPAKRSSEIEIPEADEIKMLMDAAKGYRILLPVMLASGMGLRRSEISGLTVGDVNKKKKTLSINSAVVQSENKEWVTKGTKTNSGKRTLSIPEYIYPTILDATKDKSKEDSLTGMTPSAISSAYNRLLESSGVTRYNFHSLRHYYASMMLANNVPSKYAVRRMGHATDDMLKRVYQHIMSEKDIEVTDVINEYLNNAFGGDKSYR</sequence>
<name>A0A0X8VAG8_ANAPI</name>
<dbReference type="Pfam" id="PF00589">
    <property type="entry name" value="Phage_integrase"/>
    <property type="match status" value="1"/>
</dbReference>
<dbReference type="PROSITE" id="PS51898">
    <property type="entry name" value="TYR_RECOMBINASE"/>
    <property type="match status" value="1"/>
</dbReference>
<dbReference type="GO" id="GO:0006310">
    <property type="term" value="P:DNA recombination"/>
    <property type="evidence" value="ECO:0007669"/>
    <property type="project" value="UniProtKB-KW"/>
</dbReference>
<proteinExistence type="inferred from homology"/>
<dbReference type="RefSeq" id="WP_066052170.1">
    <property type="nucleotide sequence ID" value="NZ_CP014223.1"/>
</dbReference>
<dbReference type="InterPro" id="IPR013762">
    <property type="entry name" value="Integrase-like_cat_sf"/>
</dbReference>
<evidence type="ECO:0000259" key="6">
    <source>
        <dbReference type="PROSITE" id="PS51900"/>
    </source>
</evidence>